<comment type="caution">
    <text evidence="1">The sequence shown here is derived from an EMBL/GenBank/DDBJ whole genome shotgun (WGS) entry which is preliminary data.</text>
</comment>
<dbReference type="EMBL" id="CM023473">
    <property type="protein sequence ID" value="KAH7953926.1"/>
    <property type="molecule type" value="Genomic_DNA"/>
</dbReference>
<name>A0ACB8CXU6_DERSI</name>
<proteinExistence type="predicted"/>
<sequence length="1599" mass="176228">MGPTYHSQYWREDRPTIWDSTKAMVSEMRDKVRTLAQRHRDNDAAMAQETRVHYPSQIKPHARHVRHTTVQVDVHRSVSPEEDARDMRASFGLPPEETPDQNDKADLSPTSRDFMLKEEPSDCQGTPIPSAQQAGHVDNATAVARSEDVKRYRDARIITTDEAPGIRAGVPASGQHVFDSDLDAERIMKMVLHQLAMERSALVQNAANEAAVEPASRKAVDMKPAFGGPFSSDVSDCNEEALAVDALPISGIARSIYSNTLLALRNKLLSKGGLGANSVDDVSYGDSCKPSEGKESVENSADLLLDGGHSRIDKGGGEDKTKVGSDVPTWRRVLIPAKDNAASKEALSSAQQQQAPRKPNAFRSETFSEQKCLPPLVEASLLGSRFDTVVDSYKSFACPVDAYPVMQNWTLPKRTYLLKDDDGGESPSYNSFSDTSRSRLWKTCKSAVAPSMFSHSVGRCGSDRKHSKASERFGKPGDAFKSFVSSIYPHSTAPTSTRSAGCFRTAYSEIPQQRSCGEQRRENVDGPLETRKIARVHYYDAENEYGENSKCTGGPGLTIPPGKAPQQAAENVGQSGSIGAVTKKRSILKNAGSNLDQKRNAKGITKREEQKPLLLKGAQKSMIDSDPAKLQLPGLDQRGPAAQQKPDIMMELMCKINEASVIRNPACTDDFTSISIDLDDLDDKTHVQKSPKTSLSKTSNHERPSSKCSKTKNKKSSGSVLSIKEKRRSSTVPSKVDMDKPVQVKNSPVPESGIEVKTSGSLHRSVTLMLSDDEKPFPATSSPRATLFNKLNLPFGVQTGCAKSQWGKALDGQIGKMQRTTTHGLPANVEDNIVKTMETGSYATKPDVTSKLRFTGRDEYVRQQQPAPDDVINFNITDEELIRCINKLVGFTPTGDQNDERQFPKMTAQQTPVSGHQLMRDALLHDEAVSSEATDRKGIKIDMERCSSSHCDALNKPLASLRRGDLKDILKEIIEEEYSHLLHASVQLARGPVHDVLSDDRLGIRLLSDISIESSSTSKPLLVDVPPFVGFTGDQLTQPQNLLPEFVVSEEWKQAAGILNPGKHRVSWSPPVYKTLQDADTTMFSYTEEIVPLPEVKPSIEASVSVSNASLAKSQQDLKPLPQSGLFNRSDSYVPFGNWSYRSHIQEMDNAANERPTSVRRCSLTLRGGDEPEQEQLRMAQVAQRPKAASFHGFFGKHSDEGATKTESKQRTKSHTDYWLKTVSLFQEVTTDQMSSSGESCTDASGTNTIFEPEQIEALERAKLRKEVLSQLPYQNDEVNPLLETFLRLQNEAYDSTPKPSTTYASDTHTGRTPCEVKNECVGSGAAFDTSFGDYSLLNRYLATCCPPVQCAPEEPCDLVLKGRPESERNSADLEDPAGCQLASPGQERRMRSRSPETYSPNVETAGNQASYEDSSTTSFSEEKRVKMRRKTAPYRTPFPLCSSSRSTAAFRYNTKAIKKNWNQRMAAAFVPTDAARDEGRTARFVGEQAYVSRPVRSETAALCEREEDVPKRSPSAVVNPDAGSFWNYKSCQVQQWLNQAAQYFRNYEEGMPENPPQGTANEPAESSTSSEYYEAEPTTDTVLHSSQQGTTDDPNNCC</sequence>
<organism evidence="1 2">
    <name type="scientific">Dermacentor silvarum</name>
    <name type="common">Tick</name>
    <dbReference type="NCBI Taxonomy" id="543639"/>
    <lineage>
        <taxon>Eukaryota</taxon>
        <taxon>Metazoa</taxon>
        <taxon>Ecdysozoa</taxon>
        <taxon>Arthropoda</taxon>
        <taxon>Chelicerata</taxon>
        <taxon>Arachnida</taxon>
        <taxon>Acari</taxon>
        <taxon>Parasitiformes</taxon>
        <taxon>Ixodida</taxon>
        <taxon>Ixodoidea</taxon>
        <taxon>Ixodidae</taxon>
        <taxon>Rhipicephalinae</taxon>
        <taxon>Dermacentor</taxon>
    </lineage>
</organism>
<gene>
    <name evidence="1" type="ORF">HPB49_014169</name>
</gene>
<accession>A0ACB8CXU6</accession>
<reference evidence="1" key="1">
    <citation type="submission" date="2020-05" db="EMBL/GenBank/DDBJ databases">
        <title>Large-scale comparative analyses of tick genomes elucidate their genetic diversity and vector capacities.</title>
        <authorList>
            <person name="Jia N."/>
            <person name="Wang J."/>
            <person name="Shi W."/>
            <person name="Du L."/>
            <person name="Sun Y."/>
            <person name="Zhan W."/>
            <person name="Jiang J."/>
            <person name="Wang Q."/>
            <person name="Zhang B."/>
            <person name="Ji P."/>
            <person name="Sakyi L.B."/>
            <person name="Cui X."/>
            <person name="Yuan T."/>
            <person name="Jiang B."/>
            <person name="Yang W."/>
            <person name="Lam T.T.-Y."/>
            <person name="Chang Q."/>
            <person name="Ding S."/>
            <person name="Wang X."/>
            <person name="Zhu J."/>
            <person name="Ruan X."/>
            <person name="Zhao L."/>
            <person name="Wei J."/>
            <person name="Que T."/>
            <person name="Du C."/>
            <person name="Cheng J."/>
            <person name="Dai P."/>
            <person name="Han X."/>
            <person name="Huang E."/>
            <person name="Gao Y."/>
            <person name="Liu J."/>
            <person name="Shao H."/>
            <person name="Ye R."/>
            <person name="Li L."/>
            <person name="Wei W."/>
            <person name="Wang X."/>
            <person name="Wang C."/>
            <person name="Yang T."/>
            <person name="Huo Q."/>
            <person name="Li W."/>
            <person name="Guo W."/>
            <person name="Chen H."/>
            <person name="Zhou L."/>
            <person name="Ni X."/>
            <person name="Tian J."/>
            <person name="Zhou Y."/>
            <person name="Sheng Y."/>
            <person name="Liu T."/>
            <person name="Pan Y."/>
            <person name="Xia L."/>
            <person name="Li J."/>
            <person name="Zhao F."/>
            <person name="Cao W."/>
        </authorList>
    </citation>
    <scope>NUCLEOTIDE SEQUENCE</scope>
    <source>
        <strain evidence="1">Dsil-2018</strain>
    </source>
</reference>
<keyword evidence="2" id="KW-1185">Reference proteome</keyword>
<evidence type="ECO:0000313" key="1">
    <source>
        <dbReference type="EMBL" id="KAH7953926.1"/>
    </source>
</evidence>
<dbReference type="Proteomes" id="UP000821865">
    <property type="component" value="Chromosome 4"/>
</dbReference>
<evidence type="ECO:0000313" key="2">
    <source>
        <dbReference type="Proteomes" id="UP000821865"/>
    </source>
</evidence>
<protein>
    <submittedName>
        <fullName evidence="1">Uncharacterized protein</fullName>
    </submittedName>
</protein>